<feature type="region of interest" description="Disordered" evidence="1">
    <location>
        <begin position="112"/>
        <end position="194"/>
    </location>
</feature>
<gene>
    <name evidence="2" type="ORF">PVAP13_7NG034900</name>
</gene>
<dbReference type="EMBL" id="CM029050">
    <property type="protein sequence ID" value="KAG2565410.1"/>
    <property type="molecule type" value="Genomic_DNA"/>
</dbReference>
<evidence type="ECO:0000313" key="3">
    <source>
        <dbReference type="Proteomes" id="UP000823388"/>
    </source>
</evidence>
<dbReference type="Proteomes" id="UP000823388">
    <property type="component" value="Chromosome 7N"/>
</dbReference>
<protein>
    <submittedName>
        <fullName evidence="2">Uncharacterized protein</fullName>
    </submittedName>
</protein>
<dbReference type="AlphaFoldDB" id="A0A8T0PUP8"/>
<evidence type="ECO:0000313" key="2">
    <source>
        <dbReference type="EMBL" id="KAG2565410.1"/>
    </source>
</evidence>
<feature type="compositionally biased region" description="Low complexity" evidence="1">
    <location>
        <begin position="142"/>
        <end position="152"/>
    </location>
</feature>
<feature type="compositionally biased region" description="Pro residues" evidence="1">
    <location>
        <begin position="153"/>
        <end position="166"/>
    </location>
</feature>
<accession>A0A8T0PUP8</accession>
<feature type="region of interest" description="Disordered" evidence="1">
    <location>
        <begin position="48"/>
        <end position="82"/>
    </location>
</feature>
<comment type="caution">
    <text evidence="2">The sequence shown here is derived from an EMBL/GenBank/DDBJ whole genome shotgun (WGS) entry which is preliminary data.</text>
</comment>
<proteinExistence type="predicted"/>
<sequence length="241" mass="25627">MKLHNHQISLDIEMLRQLNLLAATLRLPSLLPSPPPPGARILSLSLSPHVAESPHRPSPSSPPGPLPSSPHTSTAALEDASPPQICSLSPLVRLRTTPCSVRRSSAQIRAHPYAVAPRVPSPDGLTETVPSFRAQPPGAAGPRQWLRPSRSSPSPPRGSPTAPPHPRQGCASSSAASSSNRAPTSTSMSPTPLSEAMQEVLSRILLTTADEFRAAVDVTRTTFPGWRGTAVTTRQHVMFTF</sequence>
<organism evidence="2 3">
    <name type="scientific">Panicum virgatum</name>
    <name type="common">Blackwell switchgrass</name>
    <dbReference type="NCBI Taxonomy" id="38727"/>
    <lineage>
        <taxon>Eukaryota</taxon>
        <taxon>Viridiplantae</taxon>
        <taxon>Streptophyta</taxon>
        <taxon>Embryophyta</taxon>
        <taxon>Tracheophyta</taxon>
        <taxon>Spermatophyta</taxon>
        <taxon>Magnoliopsida</taxon>
        <taxon>Liliopsida</taxon>
        <taxon>Poales</taxon>
        <taxon>Poaceae</taxon>
        <taxon>PACMAD clade</taxon>
        <taxon>Panicoideae</taxon>
        <taxon>Panicodae</taxon>
        <taxon>Paniceae</taxon>
        <taxon>Panicinae</taxon>
        <taxon>Panicum</taxon>
        <taxon>Panicum sect. Hiantes</taxon>
    </lineage>
</organism>
<reference evidence="2" key="1">
    <citation type="submission" date="2020-05" db="EMBL/GenBank/DDBJ databases">
        <title>WGS assembly of Panicum virgatum.</title>
        <authorList>
            <person name="Lovell J.T."/>
            <person name="Jenkins J."/>
            <person name="Shu S."/>
            <person name="Juenger T.E."/>
            <person name="Schmutz J."/>
        </authorList>
    </citation>
    <scope>NUCLEOTIDE SEQUENCE</scope>
    <source>
        <strain evidence="2">AP13</strain>
    </source>
</reference>
<evidence type="ECO:0000256" key="1">
    <source>
        <dbReference type="SAM" id="MobiDB-lite"/>
    </source>
</evidence>
<feature type="compositionally biased region" description="Low complexity" evidence="1">
    <location>
        <begin position="171"/>
        <end position="192"/>
    </location>
</feature>
<feature type="compositionally biased region" description="Pro residues" evidence="1">
    <location>
        <begin position="56"/>
        <end position="68"/>
    </location>
</feature>
<name>A0A8T0PUP8_PANVG</name>
<keyword evidence="3" id="KW-1185">Reference proteome</keyword>